<reference evidence="10" key="1">
    <citation type="submission" date="2025-08" db="UniProtKB">
        <authorList>
            <consortium name="Ensembl"/>
        </authorList>
    </citation>
    <scope>IDENTIFICATION</scope>
</reference>
<evidence type="ECO:0000313" key="10">
    <source>
        <dbReference type="Ensembl" id="ENSPKIP00000025910.1"/>
    </source>
</evidence>
<evidence type="ECO:0000256" key="6">
    <source>
        <dbReference type="ARBA" id="ARBA00022918"/>
    </source>
</evidence>
<dbReference type="FunFam" id="3.10.20.370:FF:000001">
    <property type="entry name" value="Retrovirus-related Pol polyprotein from transposon 17.6-like protein"/>
    <property type="match status" value="1"/>
</dbReference>
<dbReference type="GO" id="GO:0016787">
    <property type="term" value="F:hydrolase activity"/>
    <property type="evidence" value="ECO:0007669"/>
    <property type="project" value="UniProtKB-KW"/>
</dbReference>
<keyword evidence="4" id="KW-0255">Endonuclease</keyword>
<evidence type="ECO:0000256" key="4">
    <source>
        <dbReference type="ARBA" id="ARBA00022759"/>
    </source>
</evidence>
<evidence type="ECO:0000256" key="5">
    <source>
        <dbReference type="ARBA" id="ARBA00022801"/>
    </source>
</evidence>
<dbReference type="FunFam" id="3.30.70.270:FF:000020">
    <property type="entry name" value="Transposon Tf2-6 polyprotein-like Protein"/>
    <property type="match status" value="1"/>
</dbReference>
<evidence type="ECO:0000256" key="3">
    <source>
        <dbReference type="ARBA" id="ARBA00022722"/>
    </source>
</evidence>
<keyword evidence="2" id="KW-0548">Nucleotidyltransferase</keyword>
<keyword evidence="5" id="KW-0378">Hydrolase</keyword>
<dbReference type="Gene3D" id="1.10.340.70">
    <property type="match status" value="1"/>
</dbReference>
<feature type="domain" description="Integrase zinc-binding" evidence="9">
    <location>
        <begin position="312"/>
        <end position="370"/>
    </location>
</feature>
<keyword evidence="3" id="KW-0540">Nuclease</keyword>
<keyword evidence="1" id="KW-0808">Transferase</keyword>
<dbReference type="SUPFAM" id="SSF56672">
    <property type="entry name" value="DNA/RNA polymerases"/>
    <property type="match status" value="1"/>
</dbReference>
<dbReference type="GO" id="GO:0004519">
    <property type="term" value="F:endonuclease activity"/>
    <property type="evidence" value="ECO:0007669"/>
    <property type="project" value="UniProtKB-KW"/>
</dbReference>
<dbReference type="Pfam" id="PF17921">
    <property type="entry name" value="Integrase_H2C2"/>
    <property type="match status" value="1"/>
</dbReference>
<organism evidence="10 11">
    <name type="scientific">Paramormyrops kingsleyae</name>
    <dbReference type="NCBI Taxonomy" id="1676925"/>
    <lineage>
        <taxon>Eukaryota</taxon>
        <taxon>Metazoa</taxon>
        <taxon>Chordata</taxon>
        <taxon>Craniata</taxon>
        <taxon>Vertebrata</taxon>
        <taxon>Euteleostomi</taxon>
        <taxon>Actinopterygii</taxon>
        <taxon>Neopterygii</taxon>
        <taxon>Teleostei</taxon>
        <taxon>Osteoglossocephala</taxon>
        <taxon>Osteoglossomorpha</taxon>
        <taxon>Osteoglossiformes</taxon>
        <taxon>Mormyridae</taxon>
        <taxon>Paramormyrops</taxon>
    </lineage>
</organism>
<dbReference type="GeneTree" id="ENSGT00940000167762"/>
<accession>A0A3B3S6V6</accession>
<evidence type="ECO:0000256" key="7">
    <source>
        <dbReference type="ARBA" id="ARBA00039658"/>
    </source>
</evidence>
<evidence type="ECO:0000256" key="2">
    <source>
        <dbReference type="ARBA" id="ARBA00022695"/>
    </source>
</evidence>
<name>A0A3B3S6V6_9TELE</name>
<dbReference type="FunFam" id="1.10.340.70:FF:000001">
    <property type="entry name" value="Retrovirus-related Pol polyprotein from transposon gypsy-like Protein"/>
    <property type="match status" value="1"/>
</dbReference>
<dbReference type="PANTHER" id="PTHR37984:SF5">
    <property type="entry name" value="PROTEIN NYNRIN-LIKE"/>
    <property type="match status" value="1"/>
</dbReference>
<reference evidence="10" key="2">
    <citation type="submission" date="2025-09" db="UniProtKB">
        <authorList>
            <consortium name="Ensembl"/>
        </authorList>
    </citation>
    <scope>IDENTIFICATION</scope>
</reference>
<evidence type="ECO:0000256" key="1">
    <source>
        <dbReference type="ARBA" id="ARBA00022679"/>
    </source>
</evidence>
<proteinExistence type="predicted"/>
<dbReference type="InterPro" id="IPR041373">
    <property type="entry name" value="RT_RNaseH"/>
</dbReference>
<evidence type="ECO:0000259" key="9">
    <source>
        <dbReference type="Pfam" id="PF17921"/>
    </source>
</evidence>
<keyword evidence="11" id="KW-1185">Reference proteome</keyword>
<dbReference type="InterPro" id="IPR050951">
    <property type="entry name" value="Retrovirus_Pol_polyprotein"/>
</dbReference>
<dbReference type="STRING" id="1676925.ENSPKIP00000025910"/>
<evidence type="ECO:0000259" key="8">
    <source>
        <dbReference type="Pfam" id="PF17917"/>
    </source>
</evidence>
<dbReference type="InterPro" id="IPR043502">
    <property type="entry name" value="DNA/RNA_pol_sf"/>
</dbReference>
<dbReference type="Proteomes" id="UP000261540">
    <property type="component" value="Unplaced"/>
</dbReference>
<dbReference type="Gene3D" id="3.30.70.270">
    <property type="match status" value="1"/>
</dbReference>
<dbReference type="PANTHER" id="PTHR37984">
    <property type="entry name" value="PROTEIN CBG26694"/>
    <property type="match status" value="1"/>
</dbReference>
<keyword evidence="6" id="KW-0695">RNA-directed DNA polymerase</keyword>
<dbReference type="InterPro" id="IPR043128">
    <property type="entry name" value="Rev_trsase/Diguanyl_cyclase"/>
</dbReference>
<evidence type="ECO:0000313" key="11">
    <source>
        <dbReference type="Proteomes" id="UP000261540"/>
    </source>
</evidence>
<dbReference type="CDD" id="cd09274">
    <property type="entry name" value="RNase_HI_RT_Ty3"/>
    <property type="match status" value="1"/>
</dbReference>
<dbReference type="Pfam" id="PF17917">
    <property type="entry name" value="RT_RNaseH"/>
    <property type="match status" value="1"/>
</dbReference>
<dbReference type="GO" id="GO:0003964">
    <property type="term" value="F:RNA-directed DNA polymerase activity"/>
    <property type="evidence" value="ECO:0007669"/>
    <property type="project" value="UniProtKB-KW"/>
</dbReference>
<protein>
    <recommendedName>
        <fullName evidence="7">Gypsy retrotransposon integrase-like protein 1</fullName>
    </recommendedName>
</protein>
<dbReference type="InterPro" id="IPR041588">
    <property type="entry name" value="Integrase_H2C2"/>
</dbReference>
<feature type="domain" description="Reverse transcriptase RNase H-like" evidence="8">
    <location>
        <begin position="107"/>
        <end position="209"/>
    </location>
</feature>
<dbReference type="AlphaFoldDB" id="A0A3B3S6V6"/>
<dbReference type="Ensembl" id="ENSPKIT00000006658.1">
    <property type="protein sequence ID" value="ENSPKIP00000025910.1"/>
    <property type="gene ID" value="ENSPKIG00000008599.1"/>
</dbReference>
<sequence>MKKCHFFKRELKFLGHIVSGRGVEVDPVKTQAVTDFPVPQDVKALQRFIGLAGWYHKFIPRFADLAAPLNHLKRKGVVWNWTNECQASMDALKEVLKSPPILAQPNLTLPFQIYTDASEVGLGAILSQDTSEGELVIAYASRGLRGPERNYSTSEKECLAVVWAVEKWRHYLEGVEFTVFTDHAALSWAFNCPKTSSRLTRWILRLQQFSFKVHYRKGCLNAAPDALSRSFEPLCIQPSPCLVVSYKSHSDLPVTMAEIAKAQEDDHKMGKLRQDILQSPPHSNRISFVVHQGVWYRRVPLADQGEKYQLVVPQTLVPEFLRYFHDNPLGGHLGRLKTLLRVLEVAWWPSVRKDVWEHTKACLTCQKYKADNTKPSGFLQSTMVEAPGEML</sequence>